<feature type="non-terminal residue" evidence="4">
    <location>
        <position position="1"/>
    </location>
</feature>
<evidence type="ECO:0000313" key="4">
    <source>
        <dbReference type="EMBL" id="NXR74502.1"/>
    </source>
</evidence>
<dbReference type="EMBL" id="VWYP01009887">
    <property type="protein sequence ID" value="NXR74502.1"/>
    <property type="molecule type" value="Genomic_DNA"/>
</dbReference>
<dbReference type="OrthoDB" id="10043043at2759"/>
<organism evidence="4 5">
    <name type="scientific">Pycnonotus jocosus</name>
    <name type="common">Red-whiskered bulbul</name>
    <name type="synonym">Lanius jocosus</name>
    <dbReference type="NCBI Taxonomy" id="182897"/>
    <lineage>
        <taxon>Eukaryota</taxon>
        <taxon>Metazoa</taxon>
        <taxon>Chordata</taxon>
        <taxon>Craniata</taxon>
        <taxon>Vertebrata</taxon>
        <taxon>Euteleostomi</taxon>
        <taxon>Archelosauria</taxon>
        <taxon>Archosauria</taxon>
        <taxon>Dinosauria</taxon>
        <taxon>Saurischia</taxon>
        <taxon>Theropoda</taxon>
        <taxon>Coelurosauria</taxon>
        <taxon>Aves</taxon>
        <taxon>Neognathae</taxon>
        <taxon>Neoaves</taxon>
        <taxon>Telluraves</taxon>
        <taxon>Australaves</taxon>
        <taxon>Passeriformes</taxon>
        <taxon>Sylvioidea</taxon>
        <taxon>Pycnonotidae</taxon>
        <taxon>Pycnonotus</taxon>
    </lineage>
</organism>
<dbReference type="Proteomes" id="UP000535705">
    <property type="component" value="Unassembled WGS sequence"/>
</dbReference>
<dbReference type="GO" id="GO:0042613">
    <property type="term" value="C:MHC class II protein complex"/>
    <property type="evidence" value="ECO:0007669"/>
    <property type="project" value="InterPro"/>
</dbReference>
<keyword evidence="1" id="KW-1015">Disulfide bond</keyword>
<dbReference type="GO" id="GO:0019882">
    <property type="term" value="P:antigen processing and presentation"/>
    <property type="evidence" value="ECO:0007669"/>
    <property type="project" value="InterPro"/>
</dbReference>
<sequence>PLDLCPAHSEVFQEMVKFECHFTNDTEKVRFVVRHIYNRQQLAVFDSDVGHFVGFTQYGWIQARYFNSIPAKLEHAQNAVNWYCRPNYKVFRPFLEEHRVPPSASQSCPAQSQ</sequence>
<evidence type="ECO:0000256" key="2">
    <source>
        <dbReference type="ARBA" id="ARBA00023180"/>
    </source>
</evidence>
<evidence type="ECO:0000256" key="1">
    <source>
        <dbReference type="ARBA" id="ARBA00023157"/>
    </source>
</evidence>
<feature type="domain" description="MHC class II beta chain N-terminal" evidence="3">
    <location>
        <begin position="18"/>
        <end position="92"/>
    </location>
</feature>
<dbReference type="InterPro" id="IPR000353">
    <property type="entry name" value="MHC_II_b_N"/>
</dbReference>
<comment type="caution">
    <text evidence="4">The sequence shown here is derived from an EMBL/GenBank/DDBJ whole genome shotgun (WGS) entry which is preliminary data.</text>
</comment>
<dbReference type="SUPFAM" id="SSF54452">
    <property type="entry name" value="MHC antigen-recognition domain"/>
    <property type="match status" value="1"/>
</dbReference>
<keyword evidence="5" id="KW-1185">Reference proteome</keyword>
<dbReference type="InterPro" id="IPR014745">
    <property type="entry name" value="MHC_II_a/b_N"/>
</dbReference>
<dbReference type="Pfam" id="PF00969">
    <property type="entry name" value="MHC_II_beta"/>
    <property type="match status" value="1"/>
</dbReference>
<keyword evidence="2" id="KW-0325">Glycoprotein</keyword>
<protein>
    <submittedName>
        <fullName evidence="4">HB2J protein</fullName>
    </submittedName>
</protein>
<dbReference type="PANTHER" id="PTHR19944:SF99">
    <property type="entry name" value="HLA CLASS II HISTOCOMPATIBILITY ANTIGEN, DRB1 BETA CHAIN"/>
    <property type="match status" value="1"/>
</dbReference>
<dbReference type="SMART" id="SM00921">
    <property type="entry name" value="MHC_II_beta"/>
    <property type="match status" value="1"/>
</dbReference>
<gene>
    <name evidence="4" type="primary">H2eb1_3</name>
    <name evidence="4" type="ORF">PYCJOC_R00381</name>
</gene>
<proteinExistence type="predicted"/>
<feature type="non-terminal residue" evidence="4">
    <location>
        <position position="113"/>
    </location>
</feature>
<dbReference type="Gene3D" id="3.10.320.10">
    <property type="entry name" value="Class II Histocompatibility Antigen, M Beta Chain, Chain B, domain 1"/>
    <property type="match status" value="1"/>
</dbReference>
<name>A0A7L2NSL6_PYCJO</name>
<dbReference type="PANTHER" id="PTHR19944">
    <property type="entry name" value="MHC CLASS II-RELATED"/>
    <property type="match status" value="1"/>
</dbReference>
<evidence type="ECO:0000259" key="3">
    <source>
        <dbReference type="SMART" id="SM00921"/>
    </source>
</evidence>
<reference evidence="4 5" key="1">
    <citation type="submission" date="2019-09" db="EMBL/GenBank/DDBJ databases">
        <title>Bird 10,000 Genomes (B10K) Project - Family phase.</title>
        <authorList>
            <person name="Zhang G."/>
        </authorList>
    </citation>
    <scope>NUCLEOTIDE SEQUENCE [LARGE SCALE GENOMIC DNA]</scope>
    <source>
        <strain evidence="4">B10K-DU-002-42</strain>
        <tissue evidence="4">Muscle</tissue>
    </source>
</reference>
<accession>A0A7L2NSL6</accession>
<dbReference type="AlphaFoldDB" id="A0A7L2NSL6"/>
<evidence type="ECO:0000313" key="5">
    <source>
        <dbReference type="Proteomes" id="UP000535705"/>
    </source>
</evidence>
<dbReference type="GO" id="GO:0006955">
    <property type="term" value="P:immune response"/>
    <property type="evidence" value="ECO:0007669"/>
    <property type="project" value="InterPro"/>
</dbReference>
<dbReference type="InterPro" id="IPR011162">
    <property type="entry name" value="MHC_I/II-like_Ag-recog"/>
</dbReference>
<dbReference type="InterPro" id="IPR050160">
    <property type="entry name" value="MHC/Immunoglobulin"/>
</dbReference>